<sequence length="102" mass="10805">MAAPANLNIINSIPGSTPTAPAYLYNVKMTCTGCSGAVNRVLGKNIQAPNAYHISLPTQTVLVWGPDLPPFEEITQKIAKTGKTINSQDLVQDATKLPSIEA</sequence>
<evidence type="ECO:0000256" key="2">
    <source>
        <dbReference type="ARBA" id="ARBA00022723"/>
    </source>
</evidence>
<organism evidence="9">
    <name type="scientific">Kwoniella dejecticola CBS 10117</name>
    <dbReference type="NCBI Taxonomy" id="1296121"/>
    <lineage>
        <taxon>Eukaryota</taxon>
        <taxon>Fungi</taxon>
        <taxon>Dikarya</taxon>
        <taxon>Basidiomycota</taxon>
        <taxon>Agaricomycotina</taxon>
        <taxon>Tremellomycetes</taxon>
        <taxon>Tremellales</taxon>
        <taxon>Cryptococcaceae</taxon>
        <taxon>Kwoniella</taxon>
    </lineage>
</organism>
<protein>
    <submittedName>
        <fullName evidence="9">Copper chaperone</fullName>
    </submittedName>
</protein>
<evidence type="ECO:0000313" key="10">
    <source>
        <dbReference type="EMBL" id="WWC65657.1"/>
    </source>
</evidence>
<dbReference type="CDD" id="cd00371">
    <property type="entry name" value="HMA"/>
    <property type="match status" value="1"/>
</dbReference>
<reference evidence="10" key="2">
    <citation type="submission" date="2013-07" db="EMBL/GenBank/DDBJ databases">
        <authorList>
            <consortium name="The Broad Institute Genome Sequencing Platform"/>
            <person name="Cuomo C."/>
            <person name="Litvintseva A."/>
            <person name="Chen Y."/>
            <person name="Heitman J."/>
            <person name="Sun S."/>
            <person name="Springer D."/>
            <person name="Dromer F."/>
            <person name="Young S.K."/>
            <person name="Zeng Q."/>
            <person name="Gargeya S."/>
            <person name="Fitzgerald M."/>
            <person name="Abouelleil A."/>
            <person name="Alvarado L."/>
            <person name="Berlin A.M."/>
            <person name="Chapman S.B."/>
            <person name="Dewar J."/>
            <person name="Goldberg J."/>
            <person name="Griggs A."/>
            <person name="Gujja S."/>
            <person name="Hansen M."/>
            <person name="Howarth C."/>
            <person name="Imamovic A."/>
            <person name="Larimer J."/>
            <person name="McCowan C."/>
            <person name="Murphy C."/>
            <person name="Pearson M."/>
            <person name="Priest M."/>
            <person name="Roberts A."/>
            <person name="Saif S."/>
            <person name="Shea T."/>
            <person name="Sykes S."/>
            <person name="Wortman J."/>
            <person name="Nusbaum C."/>
            <person name="Birren B."/>
        </authorList>
    </citation>
    <scope>NUCLEOTIDE SEQUENCE</scope>
    <source>
        <strain evidence="10">CBS 10117</strain>
    </source>
</reference>
<reference evidence="9" key="1">
    <citation type="submission" date="2013-07" db="EMBL/GenBank/DDBJ databases">
        <title>The Genome Sequence of Cryptococcus dejecticola CBS10117.</title>
        <authorList>
            <consortium name="The Broad Institute Genome Sequencing Platform"/>
            <person name="Cuomo C."/>
            <person name="Litvintseva A."/>
            <person name="Chen Y."/>
            <person name="Heitman J."/>
            <person name="Sun S."/>
            <person name="Springer D."/>
            <person name="Dromer F."/>
            <person name="Young S.K."/>
            <person name="Zeng Q."/>
            <person name="Gargeya S."/>
            <person name="Fitzgerald M."/>
            <person name="Abouelleil A."/>
            <person name="Alvarado L."/>
            <person name="Berlin A.M."/>
            <person name="Chapman S.B."/>
            <person name="Dewar J."/>
            <person name="Goldberg J."/>
            <person name="Griggs A."/>
            <person name="Gujja S."/>
            <person name="Hansen M."/>
            <person name="Howarth C."/>
            <person name="Imamovic A."/>
            <person name="Larimer J."/>
            <person name="McCowan C."/>
            <person name="Murphy C."/>
            <person name="Pearson M."/>
            <person name="Priest M."/>
            <person name="Roberts A."/>
            <person name="Saif S."/>
            <person name="Shea T."/>
            <person name="Sykes S."/>
            <person name="Wortman J."/>
            <person name="Nusbaum C."/>
            <person name="Birren B."/>
        </authorList>
    </citation>
    <scope>NUCLEOTIDE SEQUENCE [LARGE SCALE GENOMIC DNA]</scope>
    <source>
        <strain evidence="9">CBS 10117</strain>
    </source>
</reference>
<dbReference type="VEuPathDB" id="FungiDB:I303_07395"/>
<evidence type="ECO:0000256" key="6">
    <source>
        <dbReference type="ARBA" id="ARBA00023186"/>
    </source>
</evidence>
<dbReference type="PROSITE" id="PS01047">
    <property type="entry name" value="HMA_1"/>
    <property type="match status" value="1"/>
</dbReference>
<dbReference type="InterPro" id="IPR006121">
    <property type="entry name" value="HMA_dom"/>
</dbReference>
<gene>
    <name evidence="9" type="ORF">I303_07395</name>
    <name evidence="10" type="ORF">I303_108278</name>
</gene>
<dbReference type="KEGG" id="kdj:28971094"/>
<keyword evidence="1" id="KW-0813">Transport</keyword>
<accession>A0A1A5ZXW1</accession>
<name>A0A1A5ZXW1_9TREE</name>
<keyword evidence="6" id="KW-0143">Chaperone</keyword>
<dbReference type="GO" id="GO:0006825">
    <property type="term" value="P:copper ion transport"/>
    <property type="evidence" value="ECO:0007669"/>
    <property type="project" value="UniProtKB-KW"/>
</dbReference>
<keyword evidence="2" id="KW-0479">Metal-binding</keyword>
<keyword evidence="4" id="KW-0186">Copper</keyword>
<dbReference type="GO" id="GO:0016531">
    <property type="term" value="F:copper chaperone activity"/>
    <property type="evidence" value="ECO:0007669"/>
    <property type="project" value="TreeGrafter"/>
</dbReference>
<dbReference type="InterPro" id="IPR051881">
    <property type="entry name" value="Copper_transport_ATOX1-like"/>
</dbReference>
<dbReference type="AlphaFoldDB" id="A0A1A5ZXW1"/>
<dbReference type="EMBL" id="CP144540">
    <property type="protein sequence ID" value="WWC65657.1"/>
    <property type="molecule type" value="Genomic_DNA"/>
</dbReference>
<dbReference type="PANTHER" id="PTHR46365:SF1">
    <property type="entry name" value="COPPER TRANSPORT PROTEIN ATOX1"/>
    <property type="match status" value="1"/>
</dbReference>
<dbReference type="GO" id="GO:0046872">
    <property type="term" value="F:metal ion binding"/>
    <property type="evidence" value="ECO:0007669"/>
    <property type="project" value="UniProtKB-KW"/>
</dbReference>
<dbReference type="STRING" id="1296121.A0A1A5ZXW1"/>
<dbReference type="Gene3D" id="3.30.70.100">
    <property type="match status" value="1"/>
</dbReference>
<evidence type="ECO:0000259" key="8">
    <source>
        <dbReference type="PROSITE" id="PS50846"/>
    </source>
</evidence>
<dbReference type="EMBL" id="KI894035">
    <property type="protein sequence ID" value="OBR82633.1"/>
    <property type="molecule type" value="Genomic_DNA"/>
</dbReference>
<feature type="domain" description="HMA" evidence="8">
    <location>
        <begin position="20"/>
        <end position="86"/>
    </location>
</feature>
<dbReference type="PROSITE" id="PS50846">
    <property type="entry name" value="HMA_2"/>
    <property type="match status" value="1"/>
</dbReference>
<evidence type="ECO:0000256" key="4">
    <source>
        <dbReference type="ARBA" id="ARBA00023008"/>
    </source>
</evidence>
<evidence type="ECO:0000256" key="3">
    <source>
        <dbReference type="ARBA" id="ARBA00022796"/>
    </source>
</evidence>
<keyword evidence="11" id="KW-1185">Reference proteome</keyword>
<dbReference type="GeneID" id="28971094"/>
<evidence type="ECO:0000256" key="7">
    <source>
        <dbReference type="ARBA" id="ARBA00038171"/>
    </source>
</evidence>
<evidence type="ECO:0000256" key="5">
    <source>
        <dbReference type="ARBA" id="ARBA00023065"/>
    </source>
</evidence>
<dbReference type="RefSeq" id="XP_018260475.1">
    <property type="nucleotide sequence ID" value="XM_018410665.1"/>
</dbReference>
<dbReference type="OrthoDB" id="689350at2759"/>
<dbReference type="SUPFAM" id="SSF55008">
    <property type="entry name" value="HMA, heavy metal-associated domain"/>
    <property type="match status" value="1"/>
</dbReference>
<evidence type="ECO:0000313" key="9">
    <source>
        <dbReference type="EMBL" id="OBR82633.1"/>
    </source>
</evidence>
<keyword evidence="5" id="KW-0406">Ion transport</keyword>
<dbReference type="InterPro" id="IPR036163">
    <property type="entry name" value="HMA_dom_sf"/>
</dbReference>
<dbReference type="InterPro" id="IPR017969">
    <property type="entry name" value="Heavy-metal-associated_CS"/>
</dbReference>
<proteinExistence type="inferred from homology"/>
<evidence type="ECO:0000256" key="1">
    <source>
        <dbReference type="ARBA" id="ARBA00022448"/>
    </source>
</evidence>
<evidence type="ECO:0000313" key="11">
    <source>
        <dbReference type="Proteomes" id="UP000078595"/>
    </source>
</evidence>
<dbReference type="GO" id="GO:0005829">
    <property type="term" value="C:cytosol"/>
    <property type="evidence" value="ECO:0007669"/>
    <property type="project" value="TreeGrafter"/>
</dbReference>
<keyword evidence="3" id="KW-0187">Copper transport</keyword>
<reference evidence="10" key="3">
    <citation type="submission" date="2024-02" db="EMBL/GenBank/DDBJ databases">
        <title>Comparative genomics of Cryptococcus and Kwoniella reveals pathogenesis evolution and contrasting modes of karyotype evolution via chromosome fusion or intercentromeric recombination.</title>
        <authorList>
            <person name="Coelho M.A."/>
            <person name="David-Palma M."/>
            <person name="Shea T."/>
            <person name="Bowers K."/>
            <person name="McGinley-Smith S."/>
            <person name="Mohammad A.W."/>
            <person name="Gnirke A."/>
            <person name="Yurkov A.M."/>
            <person name="Nowrousian M."/>
            <person name="Sun S."/>
            <person name="Cuomo C.A."/>
            <person name="Heitman J."/>
        </authorList>
    </citation>
    <scope>NUCLEOTIDE SEQUENCE</scope>
    <source>
        <strain evidence="10">CBS 10117</strain>
    </source>
</reference>
<dbReference type="Proteomes" id="UP000078595">
    <property type="component" value="Chromosome 11"/>
</dbReference>
<dbReference type="Pfam" id="PF00403">
    <property type="entry name" value="HMA"/>
    <property type="match status" value="1"/>
</dbReference>
<dbReference type="PANTHER" id="PTHR46365">
    <property type="entry name" value="COPPER TRANSPORT PROTEIN ATOX1"/>
    <property type="match status" value="1"/>
</dbReference>
<comment type="similarity">
    <text evidence="7">Belongs to the ATX1 family.</text>
</comment>